<sequence>MHNDQQHTSFFNFIHPDHAYLPRPVRMYWNTAAVLMFILPPFMACTSSLGVVLGLDGLQGACPALAQGLALVVLAMVKAGSIALAGLLVTVAFCERHALAQLIRDDLYDTIEEDVIPLLR</sequence>
<dbReference type="RefSeq" id="WP_172176469.1">
    <property type="nucleotide sequence ID" value="NZ_WOEZ01000253.1"/>
</dbReference>
<comment type="caution">
    <text evidence="2">The sequence shown here is derived from an EMBL/GenBank/DDBJ whole genome shotgun (WGS) entry which is preliminary data.</text>
</comment>
<protein>
    <submittedName>
        <fullName evidence="2">Uncharacterized protein</fullName>
    </submittedName>
</protein>
<feature type="transmembrane region" description="Helical" evidence="1">
    <location>
        <begin position="65"/>
        <end position="94"/>
    </location>
</feature>
<dbReference type="AlphaFoldDB" id="A0A972SRR4"/>
<evidence type="ECO:0000313" key="3">
    <source>
        <dbReference type="Proteomes" id="UP000655523"/>
    </source>
</evidence>
<evidence type="ECO:0000256" key="1">
    <source>
        <dbReference type="SAM" id="Phobius"/>
    </source>
</evidence>
<name>A0A972SRR4_9BURK</name>
<keyword evidence="1" id="KW-0812">Transmembrane</keyword>
<evidence type="ECO:0000313" key="2">
    <source>
        <dbReference type="EMBL" id="NPT61110.1"/>
    </source>
</evidence>
<keyword evidence="1" id="KW-0472">Membrane</keyword>
<reference evidence="2 3" key="1">
    <citation type="submission" date="2019-11" db="EMBL/GenBank/DDBJ databases">
        <title>Metabolism of dissolved organic matter in forest soils.</title>
        <authorList>
            <person name="Cyle K.T."/>
            <person name="Wilhelm R.C."/>
            <person name="Martinez C.E."/>
        </authorList>
    </citation>
    <scope>NUCLEOTIDE SEQUENCE [LARGE SCALE GENOMIC DNA]</scope>
    <source>
        <strain evidence="2 3">5N</strain>
    </source>
</reference>
<accession>A0A972SRR4</accession>
<keyword evidence="3" id="KW-1185">Reference proteome</keyword>
<dbReference type="Proteomes" id="UP000655523">
    <property type="component" value="Unassembled WGS sequence"/>
</dbReference>
<gene>
    <name evidence="2" type="ORF">GNZ13_42880</name>
</gene>
<dbReference type="EMBL" id="WOEZ01000253">
    <property type="protein sequence ID" value="NPT61110.1"/>
    <property type="molecule type" value="Genomic_DNA"/>
</dbReference>
<feature type="transmembrane region" description="Helical" evidence="1">
    <location>
        <begin position="32"/>
        <end position="53"/>
    </location>
</feature>
<organism evidence="2 3">
    <name type="scientific">Paraburkholderia elongata</name>
    <dbReference type="NCBI Taxonomy" id="2675747"/>
    <lineage>
        <taxon>Bacteria</taxon>
        <taxon>Pseudomonadati</taxon>
        <taxon>Pseudomonadota</taxon>
        <taxon>Betaproteobacteria</taxon>
        <taxon>Burkholderiales</taxon>
        <taxon>Burkholderiaceae</taxon>
        <taxon>Paraburkholderia</taxon>
    </lineage>
</organism>
<proteinExistence type="predicted"/>
<keyword evidence="1" id="KW-1133">Transmembrane helix</keyword>